<evidence type="ECO:0000313" key="3">
    <source>
        <dbReference type="Proteomes" id="UP000494269"/>
    </source>
</evidence>
<dbReference type="PRINTS" id="PR01483">
    <property type="entry name" value="FASYNTHASE"/>
</dbReference>
<dbReference type="CDD" id="cd03453">
    <property type="entry name" value="SAV4209_like"/>
    <property type="match status" value="1"/>
</dbReference>
<dbReference type="GO" id="GO:0004312">
    <property type="term" value="F:fatty acid synthase activity"/>
    <property type="evidence" value="ECO:0007669"/>
    <property type="project" value="InterPro"/>
</dbReference>
<protein>
    <recommendedName>
        <fullName evidence="1">MaoC-like domain-containing protein</fullName>
    </recommendedName>
</protein>
<feature type="domain" description="MaoC-like" evidence="1">
    <location>
        <begin position="32"/>
        <end position="119"/>
    </location>
</feature>
<dbReference type="InterPro" id="IPR002539">
    <property type="entry name" value="MaoC-like_dom"/>
</dbReference>
<dbReference type="InterPro" id="IPR029069">
    <property type="entry name" value="HotDog_dom_sf"/>
</dbReference>
<organism evidence="2 3">
    <name type="scientific">Achromobacter kerstersii</name>
    <dbReference type="NCBI Taxonomy" id="1353890"/>
    <lineage>
        <taxon>Bacteria</taxon>
        <taxon>Pseudomonadati</taxon>
        <taxon>Pseudomonadota</taxon>
        <taxon>Betaproteobacteria</taxon>
        <taxon>Burkholderiales</taxon>
        <taxon>Alcaligenaceae</taxon>
        <taxon>Achromobacter</taxon>
    </lineage>
</organism>
<gene>
    <name evidence="2" type="ORF">LMG3441_04598</name>
</gene>
<dbReference type="PANTHER" id="PTHR43841:SF3">
    <property type="entry name" value="(3R)-HYDROXYACYL-ACP DEHYDRATASE SUBUNIT HADB"/>
    <property type="match status" value="1"/>
</dbReference>
<proteinExistence type="predicted"/>
<evidence type="ECO:0000259" key="1">
    <source>
        <dbReference type="Pfam" id="PF01575"/>
    </source>
</evidence>
<dbReference type="Proteomes" id="UP000494269">
    <property type="component" value="Unassembled WGS sequence"/>
</dbReference>
<dbReference type="SUPFAM" id="SSF54637">
    <property type="entry name" value="Thioesterase/thiol ester dehydrase-isomerase"/>
    <property type="match status" value="1"/>
</dbReference>
<name>A0A6S7AGM0_9BURK</name>
<dbReference type="PANTHER" id="PTHR43841">
    <property type="entry name" value="3-HYDROXYACYL-THIOESTER DEHYDRATASE HTDX-RELATED"/>
    <property type="match status" value="1"/>
</dbReference>
<sequence>MESRGLDARSVDPHRLDAARAGDALPGFTAGPISRHALALYCGASGDHNPIHVDIDFARAAGMDDVFAHGMLSTAYLARLLTNWAPQSALREFAVRFVAITHVGDEVRCTGQVVERFDAQGETRLRVELQARSQAGELRLSGVAVLAAR</sequence>
<dbReference type="RefSeq" id="WP_175171083.1">
    <property type="nucleotide sequence ID" value="NZ_CADIJQ010000009.1"/>
</dbReference>
<dbReference type="GO" id="GO:0006633">
    <property type="term" value="P:fatty acid biosynthetic process"/>
    <property type="evidence" value="ECO:0007669"/>
    <property type="project" value="InterPro"/>
</dbReference>
<dbReference type="EMBL" id="CADIJQ010000009">
    <property type="protein sequence ID" value="CAB3730241.1"/>
    <property type="molecule type" value="Genomic_DNA"/>
</dbReference>
<dbReference type="GO" id="GO:0005835">
    <property type="term" value="C:fatty acid synthase complex"/>
    <property type="evidence" value="ECO:0007669"/>
    <property type="project" value="InterPro"/>
</dbReference>
<reference evidence="2 3" key="1">
    <citation type="submission" date="2020-04" db="EMBL/GenBank/DDBJ databases">
        <authorList>
            <person name="De Canck E."/>
        </authorList>
    </citation>
    <scope>NUCLEOTIDE SEQUENCE [LARGE SCALE GENOMIC DNA]</scope>
    <source>
        <strain evidence="2 3">LMG 3441</strain>
    </source>
</reference>
<evidence type="ECO:0000313" key="2">
    <source>
        <dbReference type="EMBL" id="CAB3730241.1"/>
    </source>
</evidence>
<accession>A0A6S7AGM0</accession>
<dbReference type="AlphaFoldDB" id="A0A6S7AGM0"/>
<dbReference type="Gene3D" id="3.10.129.10">
    <property type="entry name" value="Hotdog Thioesterase"/>
    <property type="match status" value="1"/>
</dbReference>
<dbReference type="InterPro" id="IPR003965">
    <property type="entry name" value="Fatty_acid_synthase"/>
</dbReference>
<keyword evidence="3" id="KW-1185">Reference proteome</keyword>
<dbReference type="Pfam" id="PF01575">
    <property type="entry name" value="MaoC_dehydratas"/>
    <property type="match status" value="1"/>
</dbReference>